<comment type="subcellular location">
    <subcellularLocation>
        <location evidence="1 7">Cell membrane</location>
        <topology evidence="1 7">Multi-pass membrane protein</topology>
    </subcellularLocation>
</comment>
<dbReference type="PANTHER" id="PTHR32243:SF18">
    <property type="entry name" value="INNER MEMBRANE ABC TRANSPORTER PERMEASE PROTEIN YCJP"/>
    <property type="match status" value="1"/>
</dbReference>
<dbReference type="InterPro" id="IPR050901">
    <property type="entry name" value="BP-dep_ABC_trans_perm"/>
</dbReference>
<reference evidence="10 11" key="1">
    <citation type="submission" date="2018-06" db="EMBL/GenBank/DDBJ databases">
        <title>Extensive metabolic versatility and redundancy in microbially diverse, dynamic hydrothermal sediments.</title>
        <authorList>
            <person name="Dombrowski N."/>
            <person name="Teske A."/>
            <person name="Baker B.J."/>
        </authorList>
    </citation>
    <scope>NUCLEOTIDE SEQUENCE [LARGE SCALE GENOMIC DNA]</scope>
    <source>
        <strain evidence="10">B19_G9</strain>
    </source>
</reference>
<dbReference type="EMBL" id="DRBC01000332">
    <property type="protein sequence ID" value="HDN85179.1"/>
    <property type="molecule type" value="Genomic_DNA"/>
</dbReference>
<keyword evidence="3" id="KW-1003">Cell membrane</keyword>
<dbReference type="PANTHER" id="PTHR32243">
    <property type="entry name" value="MALTOSE TRANSPORT SYSTEM PERMEASE-RELATED"/>
    <property type="match status" value="1"/>
</dbReference>
<feature type="transmembrane region" description="Helical" evidence="7">
    <location>
        <begin position="6"/>
        <end position="27"/>
    </location>
</feature>
<evidence type="ECO:0000313" key="11">
    <source>
        <dbReference type="Proteomes" id="UP000267654"/>
    </source>
</evidence>
<dbReference type="PROSITE" id="PS50928">
    <property type="entry name" value="ABC_TM1"/>
    <property type="match status" value="1"/>
</dbReference>
<keyword evidence="2 7" id="KW-0813">Transport</keyword>
<feature type="transmembrane region" description="Helical" evidence="7">
    <location>
        <begin position="66"/>
        <end position="88"/>
    </location>
</feature>
<keyword evidence="6 7" id="KW-0472">Membrane</keyword>
<dbReference type="InterPro" id="IPR035906">
    <property type="entry name" value="MetI-like_sf"/>
</dbReference>
<accession>A0A662DC90</accession>
<dbReference type="GO" id="GO:0005886">
    <property type="term" value="C:plasma membrane"/>
    <property type="evidence" value="ECO:0007669"/>
    <property type="project" value="UniProtKB-SubCell"/>
</dbReference>
<evidence type="ECO:0000256" key="6">
    <source>
        <dbReference type="ARBA" id="ARBA00023136"/>
    </source>
</evidence>
<proteinExistence type="inferred from homology"/>
<dbReference type="SUPFAM" id="SSF161098">
    <property type="entry name" value="MetI-like"/>
    <property type="match status" value="1"/>
</dbReference>
<name>A0A662DC90_UNCAE</name>
<evidence type="ECO:0000256" key="2">
    <source>
        <dbReference type="ARBA" id="ARBA00022448"/>
    </source>
</evidence>
<feature type="transmembrane region" description="Helical" evidence="7">
    <location>
        <begin position="100"/>
        <end position="120"/>
    </location>
</feature>
<dbReference type="GO" id="GO:0055085">
    <property type="term" value="P:transmembrane transport"/>
    <property type="evidence" value="ECO:0007669"/>
    <property type="project" value="InterPro"/>
</dbReference>
<protein>
    <submittedName>
        <fullName evidence="10">Carbohydrate ABC transporter permease</fullName>
    </submittedName>
</protein>
<keyword evidence="5 7" id="KW-1133">Transmembrane helix</keyword>
<evidence type="ECO:0000313" key="9">
    <source>
        <dbReference type="EMBL" id="HDN85179.1"/>
    </source>
</evidence>
<sequence length="267" mass="29894">MKVKTFLSWVGFIAISIFVLFPFYWGIRTSLAPRFDSNWIPHKIVLTHYASILSQSQFFLYFKNSLIVALGTIIVVLPVSLLGGYALARFNFPGAKKLGSMILVFPMLPIIAILVPLMWYMNKLGLYNKLFSLIIVNSVVNIPFTVWMLRNFITGCPVEIEESALIDGCSRVGALLRITVPMMPPGLVAVVVFTFITTWNNYLYAAALIADPSLKVLPMAILGFIGTWGTYWGGLTAVGILVLIPPLILFLFFQKWFIAGLFGQWLK</sequence>
<keyword evidence="4 7" id="KW-0812">Transmembrane</keyword>
<feature type="transmembrane region" description="Helical" evidence="7">
    <location>
        <begin position="230"/>
        <end position="253"/>
    </location>
</feature>
<dbReference type="Proteomes" id="UP000267654">
    <property type="component" value="Unassembled WGS sequence"/>
</dbReference>
<dbReference type="CDD" id="cd06261">
    <property type="entry name" value="TM_PBP2"/>
    <property type="match status" value="1"/>
</dbReference>
<dbReference type="InterPro" id="IPR000515">
    <property type="entry name" value="MetI-like"/>
</dbReference>
<dbReference type="Proteomes" id="UP000885660">
    <property type="component" value="Unassembled WGS sequence"/>
</dbReference>
<evidence type="ECO:0000256" key="1">
    <source>
        <dbReference type="ARBA" id="ARBA00004651"/>
    </source>
</evidence>
<dbReference type="Gene3D" id="1.10.3720.10">
    <property type="entry name" value="MetI-like"/>
    <property type="match status" value="1"/>
</dbReference>
<evidence type="ECO:0000259" key="8">
    <source>
        <dbReference type="PROSITE" id="PS50928"/>
    </source>
</evidence>
<dbReference type="AlphaFoldDB" id="A0A662DC90"/>
<evidence type="ECO:0000313" key="10">
    <source>
        <dbReference type="EMBL" id="RLE12127.1"/>
    </source>
</evidence>
<evidence type="ECO:0000256" key="3">
    <source>
        <dbReference type="ARBA" id="ARBA00022475"/>
    </source>
</evidence>
<evidence type="ECO:0000256" key="7">
    <source>
        <dbReference type="RuleBase" id="RU363032"/>
    </source>
</evidence>
<reference evidence="9" key="2">
    <citation type="journal article" date="2020" name="mSystems">
        <title>Genome- and Community-Level Interaction Insights into Carbon Utilization and Element Cycling Functions of Hydrothermarchaeota in Hydrothermal Sediment.</title>
        <authorList>
            <person name="Zhou Z."/>
            <person name="Liu Y."/>
            <person name="Xu W."/>
            <person name="Pan J."/>
            <person name="Luo Z.H."/>
            <person name="Li M."/>
        </authorList>
    </citation>
    <scope>NUCLEOTIDE SEQUENCE [LARGE SCALE GENOMIC DNA]</scope>
    <source>
        <strain evidence="9">HyVt-219</strain>
    </source>
</reference>
<gene>
    <name evidence="10" type="ORF">DRI96_05015</name>
    <name evidence="9" type="ORF">ENG47_05450</name>
</gene>
<feature type="domain" description="ABC transmembrane type-1" evidence="8">
    <location>
        <begin position="62"/>
        <end position="253"/>
    </location>
</feature>
<comment type="caution">
    <text evidence="10">The sequence shown here is derived from an EMBL/GenBank/DDBJ whole genome shotgun (WGS) entry which is preliminary data.</text>
</comment>
<evidence type="ECO:0000256" key="4">
    <source>
        <dbReference type="ARBA" id="ARBA00022692"/>
    </source>
</evidence>
<feature type="transmembrane region" description="Helical" evidence="7">
    <location>
        <begin position="126"/>
        <end position="149"/>
    </location>
</feature>
<organism evidence="10 11">
    <name type="scientific">Aerophobetes bacterium</name>
    <dbReference type="NCBI Taxonomy" id="2030807"/>
    <lineage>
        <taxon>Bacteria</taxon>
        <taxon>Candidatus Aerophobota</taxon>
    </lineage>
</organism>
<dbReference type="EMBL" id="QMQB01000183">
    <property type="protein sequence ID" value="RLE12127.1"/>
    <property type="molecule type" value="Genomic_DNA"/>
</dbReference>
<evidence type="ECO:0000256" key="5">
    <source>
        <dbReference type="ARBA" id="ARBA00022989"/>
    </source>
</evidence>
<comment type="similarity">
    <text evidence="7">Belongs to the binding-protein-dependent transport system permease family.</text>
</comment>
<dbReference type="Pfam" id="PF00528">
    <property type="entry name" value="BPD_transp_1"/>
    <property type="match status" value="1"/>
</dbReference>
<feature type="transmembrane region" description="Helical" evidence="7">
    <location>
        <begin position="187"/>
        <end position="210"/>
    </location>
</feature>